<feature type="chain" id="PRO_5039014564" description="Ricin B lectin domain-containing protein" evidence="1">
    <location>
        <begin position="27"/>
        <end position="179"/>
    </location>
</feature>
<dbReference type="CDD" id="cd00161">
    <property type="entry name" value="beta-trefoil_Ricin-like"/>
    <property type="match status" value="1"/>
</dbReference>
<keyword evidence="1" id="KW-0732">Signal</keyword>
<proteinExistence type="predicted"/>
<keyword evidence="4" id="KW-1185">Reference proteome</keyword>
<dbReference type="PROSITE" id="PS50231">
    <property type="entry name" value="RICIN_B_LECTIN"/>
    <property type="match status" value="1"/>
</dbReference>
<evidence type="ECO:0000256" key="1">
    <source>
        <dbReference type="SAM" id="SignalP"/>
    </source>
</evidence>
<dbReference type="SUPFAM" id="SSF50370">
    <property type="entry name" value="Ricin B-like lectins"/>
    <property type="match status" value="1"/>
</dbReference>
<gene>
    <name evidence="3" type="ORF">F4559_003782</name>
</gene>
<dbReference type="Gene3D" id="2.80.10.50">
    <property type="match status" value="3"/>
</dbReference>
<feature type="signal peptide" evidence="1">
    <location>
        <begin position="1"/>
        <end position="26"/>
    </location>
</feature>
<feature type="domain" description="Ricin B lectin" evidence="2">
    <location>
        <begin position="46"/>
        <end position="179"/>
    </location>
</feature>
<evidence type="ECO:0000259" key="2">
    <source>
        <dbReference type="SMART" id="SM00458"/>
    </source>
</evidence>
<dbReference type="Proteomes" id="UP000542674">
    <property type="component" value="Unassembled WGS sequence"/>
</dbReference>
<comment type="caution">
    <text evidence="3">The sequence shown here is derived from an EMBL/GenBank/DDBJ whole genome shotgun (WGS) entry which is preliminary data.</text>
</comment>
<dbReference type="InterPro" id="IPR035992">
    <property type="entry name" value="Ricin_B-like_lectins"/>
</dbReference>
<dbReference type="Pfam" id="PF00652">
    <property type="entry name" value="Ricin_B_lectin"/>
    <property type="match status" value="1"/>
</dbReference>
<reference evidence="3 4" key="1">
    <citation type="submission" date="2020-08" db="EMBL/GenBank/DDBJ databases">
        <title>Sequencing the genomes of 1000 actinobacteria strains.</title>
        <authorList>
            <person name="Klenk H.-P."/>
        </authorList>
    </citation>
    <scope>NUCLEOTIDE SEQUENCE [LARGE SCALE GENOMIC DNA]</scope>
    <source>
        <strain evidence="3 4">DSM 45084</strain>
    </source>
</reference>
<evidence type="ECO:0000313" key="4">
    <source>
        <dbReference type="Proteomes" id="UP000542674"/>
    </source>
</evidence>
<name>A0A7W7WXB4_9PSEU</name>
<dbReference type="InterPro" id="IPR000772">
    <property type="entry name" value="Ricin_B_lectin"/>
</dbReference>
<dbReference type="EMBL" id="JACHJS010000001">
    <property type="protein sequence ID" value="MBB4966423.1"/>
    <property type="molecule type" value="Genomic_DNA"/>
</dbReference>
<dbReference type="AlphaFoldDB" id="A0A7W7WXB4"/>
<dbReference type="RefSeq" id="WP_184670394.1">
    <property type="nucleotide sequence ID" value="NZ_BAABAI010000026.1"/>
</dbReference>
<protein>
    <recommendedName>
        <fullName evidence="2">Ricin B lectin domain-containing protein</fullName>
    </recommendedName>
</protein>
<evidence type="ECO:0000313" key="3">
    <source>
        <dbReference type="EMBL" id="MBB4966423.1"/>
    </source>
</evidence>
<organism evidence="3 4">
    <name type="scientific">Saccharothrix violaceirubra</name>
    <dbReference type="NCBI Taxonomy" id="413306"/>
    <lineage>
        <taxon>Bacteria</taxon>
        <taxon>Bacillati</taxon>
        <taxon>Actinomycetota</taxon>
        <taxon>Actinomycetes</taxon>
        <taxon>Pseudonocardiales</taxon>
        <taxon>Pseudonocardiaceae</taxon>
        <taxon>Saccharothrix</taxon>
    </lineage>
</organism>
<accession>A0A7W7WXB4</accession>
<sequence length="179" mass="19077">MGIKAKVLATFFAAATLSAVTTGVSAAAAVDEGPTAGTPEVGALAWGSIKTRLNGRCLDADANTLPNNGTKVQLWDCNGTSQQSWELRSVGNGYYTIHIRWSGKCLDADANNGGNGTKVQIWDCNGSAQQRWYKYGESGTSRFVNDFSWRCLDADANAGGNGTKVQLWDCNGAPQQGWY</sequence>
<dbReference type="SMART" id="SM00458">
    <property type="entry name" value="RICIN"/>
    <property type="match status" value="1"/>
</dbReference>